<gene>
    <name evidence="6" type="primary">nuoN</name>
    <name evidence="9" type="ORF">IT41_09685</name>
    <name evidence="10" type="ORF">SAMN04487972_10758</name>
</gene>
<feature type="transmembrane region" description="Helical" evidence="6">
    <location>
        <begin position="325"/>
        <end position="343"/>
    </location>
</feature>
<feature type="transmembrane region" description="Helical" evidence="6">
    <location>
        <begin position="297"/>
        <end position="319"/>
    </location>
</feature>
<dbReference type="NCBIfam" id="NF004440">
    <property type="entry name" value="PRK05777.1-3"/>
    <property type="match status" value="1"/>
</dbReference>
<accession>A0A099F2H1</accession>
<dbReference type="GO" id="GO:0048038">
    <property type="term" value="F:quinone binding"/>
    <property type="evidence" value="ECO:0007669"/>
    <property type="project" value="UniProtKB-KW"/>
</dbReference>
<comment type="similarity">
    <text evidence="6">Belongs to the complex I subunit 2 family.</text>
</comment>
<feature type="transmembrane region" description="Helical" evidence="6">
    <location>
        <begin position="13"/>
        <end position="30"/>
    </location>
</feature>
<comment type="function">
    <text evidence="1 6">NDH-1 shuttles electrons from NADH, via FMN and iron-sulfur (Fe-S) centers, to quinones in the respiratory chain. The immediate electron acceptor for the enzyme in this species is believed to be ubiquinone. Couples the redox reaction to proton translocation (for every two electrons transferred, four hydrogen ions are translocated across the cytoplasmic membrane), and thus conserves the redox energy in a proton gradient.</text>
</comment>
<feature type="transmembrane region" description="Helical" evidence="6">
    <location>
        <begin position="443"/>
        <end position="464"/>
    </location>
</feature>
<reference evidence="9 11" key="1">
    <citation type="submission" date="2014-09" db="EMBL/GenBank/DDBJ databases">
        <authorList>
            <person name="McGinnis J.M."/>
            <person name="Wolfgang W.J."/>
        </authorList>
    </citation>
    <scope>NUCLEOTIDE SEQUENCE [LARGE SCALE GENOMIC DNA]</scope>
    <source>
        <strain evidence="9 11">JCM 14014</strain>
    </source>
</reference>
<dbReference type="NCBIfam" id="TIGR01770">
    <property type="entry name" value="NDH_I_N"/>
    <property type="match status" value="1"/>
</dbReference>
<keyword evidence="11" id="KW-1185">Reference proteome</keyword>
<feature type="domain" description="NADH:quinone oxidoreductase/Mrp antiporter transmembrane" evidence="8">
    <location>
        <begin position="123"/>
        <end position="417"/>
    </location>
</feature>
<feature type="transmembrane region" description="Helical" evidence="6">
    <location>
        <begin position="238"/>
        <end position="259"/>
    </location>
</feature>
<dbReference type="OrthoDB" id="9811718at2"/>
<dbReference type="InterPro" id="IPR001750">
    <property type="entry name" value="ND/Mrp_TM"/>
</dbReference>
<feature type="transmembrane region" description="Helical" evidence="6">
    <location>
        <begin position="76"/>
        <end position="97"/>
    </location>
</feature>
<dbReference type="eggNOG" id="COG1007">
    <property type="taxonomic scope" value="Bacteria"/>
</dbReference>
<dbReference type="GO" id="GO:0042773">
    <property type="term" value="P:ATP synthesis coupled electron transport"/>
    <property type="evidence" value="ECO:0007669"/>
    <property type="project" value="InterPro"/>
</dbReference>
<keyword evidence="4 6" id="KW-1133">Transmembrane helix</keyword>
<dbReference type="EMBL" id="FOJO01000007">
    <property type="protein sequence ID" value="SFA49998.1"/>
    <property type="molecule type" value="Genomic_DNA"/>
</dbReference>
<evidence type="ECO:0000256" key="2">
    <source>
        <dbReference type="ARBA" id="ARBA00004127"/>
    </source>
</evidence>
<dbReference type="Proteomes" id="UP000182312">
    <property type="component" value="Unassembled WGS sequence"/>
</dbReference>
<feature type="transmembrane region" description="Helical" evidence="6">
    <location>
        <begin position="158"/>
        <end position="182"/>
    </location>
</feature>
<feature type="transmembrane region" description="Helical" evidence="6">
    <location>
        <begin position="104"/>
        <end position="121"/>
    </location>
</feature>
<dbReference type="EC" id="7.1.1.-" evidence="6"/>
<dbReference type="EMBL" id="JRKN01000010">
    <property type="protein sequence ID" value="KGJ04619.1"/>
    <property type="molecule type" value="Genomic_DNA"/>
</dbReference>
<proteinExistence type="inferred from homology"/>
<feature type="transmembrane region" description="Helical" evidence="6">
    <location>
        <begin position="202"/>
        <end position="226"/>
    </location>
</feature>
<dbReference type="HAMAP" id="MF_00445">
    <property type="entry name" value="NDH1_NuoN_1"/>
    <property type="match status" value="1"/>
</dbReference>
<evidence type="ECO:0000313" key="12">
    <source>
        <dbReference type="Proteomes" id="UP000182312"/>
    </source>
</evidence>
<dbReference type="AlphaFoldDB" id="A0A099F2H1"/>
<protein>
    <recommendedName>
        <fullName evidence="6">NADH-quinone oxidoreductase subunit N</fullName>
        <ecNumber evidence="6">7.1.1.-</ecNumber>
    </recommendedName>
    <alternativeName>
        <fullName evidence="6">NADH dehydrogenase I subunit N</fullName>
    </alternativeName>
    <alternativeName>
        <fullName evidence="6">NDH-1 subunit N</fullName>
    </alternativeName>
</protein>
<dbReference type="STRING" id="376733.SAMN04487972_10758"/>
<keyword evidence="3 6" id="KW-0812">Transmembrane</keyword>
<organism evidence="9 11">
    <name type="scientific">Paracoccus halophilus</name>
    <dbReference type="NCBI Taxonomy" id="376733"/>
    <lineage>
        <taxon>Bacteria</taxon>
        <taxon>Pseudomonadati</taxon>
        <taxon>Pseudomonadota</taxon>
        <taxon>Alphaproteobacteria</taxon>
        <taxon>Rhodobacterales</taxon>
        <taxon>Paracoccaceae</taxon>
        <taxon>Paracoccus</taxon>
    </lineage>
</organism>
<reference evidence="9 11" key="2">
    <citation type="submission" date="2014-10" db="EMBL/GenBank/DDBJ databases">
        <title>Paracoccus sanguinis sp. nov., isolated from clinical specimens of New York State patients.</title>
        <authorList>
            <person name="Mingle L.A."/>
            <person name="Cole J.A."/>
            <person name="Lapierre P."/>
            <person name="Musser K.A."/>
        </authorList>
    </citation>
    <scope>NUCLEOTIDE SEQUENCE [LARGE SCALE GENOMIC DNA]</scope>
    <source>
        <strain evidence="9 11">JCM 14014</strain>
    </source>
</reference>
<dbReference type="InterPro" id="IPR010096">
    <property type="entry name" value="NADH-Q_OxRdtase_suN/2"/>
</dbReference>
<comment type="subunit">
    <text evidence="6">NDH-1 is composed of 14 different subunits. Subunits NuoA, H, J, K, L, M, N constitute the membrane sector of the complex.</text>
</comment>
<evidence type="ECO:0000256" key="4">
    <source>
        <dbReference type="ARBA" id="ARBA00022989"/>
    </source>
</evidence>
<feature type="transmembrane region" description="Helical" evidence="6">
    <location>
        <begin position="402"/>
        <end position="422"/>
    </location>
</feature>
<keyword evidence="6" id="KW-1003">Cell membrane</keyword>
<dbReference type="PRINTS" id="PR01434">
    <property type="entry name" value="NADHDHGNASE5"/>
</dbReference>
<keyword evidence="6" id="KW-0830">Ubiquinone</keyword>
<keyword evidence="6" id="KW-1278">Translocase</keyword>
<evidence type="ECO:0000313" key="9">
    <source>
        <dbReference type="EMBL" id="KGJ04619.1"/>
    </source>
</evidence>
<evidence type="ECO:0000256" key="5">
    <source>
        <dbReference type="ARBA" id="ARBA00023136"/>
    </source>
</evidence>
<feature type="transmembrane region" description="Helical" evidence="6">
    <location>
        <begin position="271"/>
        <end position="290"/>
    </location>
</feature>
<comment type="catalytic activity">
    <reaction evidence="6">
        <text>a quinone + NADH + 5 H(+)(in) = a quinol + NAD(+) + 4 H(+)(out)</text>
        <dbReference type="Rhea" id="RHEA:57888"/>
        <dbReference type="ChEBI" id="CHEBI:15378"/>
        <dbReference type="ChEBI" id="CHEBI:24646"/>
        <dbReference type="ChEBI" id="CHEBI:57540"/>
        <dbReference type="ChEBI" id="CHEBI:57945"/>
        <dbReference type="ChEBI" id="CHEBI:132124"/>
    </reaction>
</comment>
<dbReference type="GO" id="GO:0050136">
    <property type="term" value="F:NADH dehydrogenase (quinone) (non-electrogenic) activity"/>
    <property type="evidence" value="ECO:0007669"/>
    <property type="project" value="UniProtKB-UniRule"/>
</dbReference>
<dbReference type="GO" id="GO:0012505">
    <property type="term" value="C:endomembrane system"/>
    <property type="evidence" value="ECO:0007669"/>
    <property type="project" value="UniProtKB-SubCell"/>
</dbReference>
<reference evidence="10 12" key="3">
    <citation type="submission" date="2016-10" db="EMBL/GenBank/DDBJ databases">
        <authorList>
            <person name="de Groot N.N."/>
        </authorList>
    </citation>
    <scope>NUCLEOTIDE SEQUENCE [LARGE SCALE GENOMIC DNA]</scope>
    <source>
        <strain evidence="10 12">CGMCC 1.6117</strain>
    </source>
</reference>
<dbReference type="Pfam" id="PF00361">
    <property type="entry name" value="Proton_antipo_M"/>
    <property type="match status" value="1"/>
</dbReference>
<evidence type="ECO:0000313" key="11">
    <source>
        <dbReference type="Proteomes" id="UP000029846"/>
    </source>
</evidence>
<keyword evidence="6" id="KW-0874">Quinone</keyword>
<evidence type="ECO:0000259" key="8">
    <source>
        <dbReference type="Pfam" id="PF00361"/>
    </source>
</evidence>
<dbReference type="PANTHER" id="PTHR22773">
    <property type="entry name" value="NADH DEHYDROGENASE"/>
    <property type="match status" value="1"/>
</dbReference>
<evidence type="ECO:0000313" key="10">
    <source>
        <dbReference type="EMBL" id="SFA49998.1"/>
    </source>
</evidence>
<comment type="subcellular location">
    <subcellularLocation>
        <location evidence="6">Cell membrane</location>
        <topology evidence="6">Multi-pass membrane protein</topology>
    </subcellularLocation>
    <subcellularLocation>
        <location evidence="2">Endomembrane system</location>
        <topology evidence="2">Multi-pass membrane protein</topology>
    </subcellularLocation>
    <subcellularLocation>
        <location evidence="7">Membrane</location>
        <topology evidence="7">Multi-pass membrane protein</topology>
    </subcellularLocation>
</comment>
<dbReference type="Proteomes" id="UP000029846">
    <property type="component" value="Unassembled WGS sequence"/>
</dbReference>
<dbReference type="GO" id="GO:0008137">
    <property type="term" value="F:NADH dehydrogenase (ubiquinone) activity"/>
    <property type="evidence" value="ECO:0007669"/>
    <property type="project" value="InterPro"/>
</dbReference>
<keyword evidence="5 6" id="KW-0472">Membrane</keyword>
<evidence type="ECO:0000256" key="3">
    <source>
        <dbReference type="ARBA" id="ARBA00022692"/>
    </source>
</evidence>
<sequence>MTSLDLSTILPELVLAAYALIALMAGAYFGKDKLARALLWATVAAFLIVAAMVGLGDHVDGAGFFGMFIDDGFSRFAKVVTLVAAAAVLAMSADYMVRRNLLRFEFPILVALAVLGMMFMVSAGDLLTLYMGLELQSLALYVVAAMRRDSTRSSEAGLKYFVLGSLSSGLLLYGASLVYGFAGTTGFAGIITTVETGQLSLGILFGLVFMLVGLAFKVSAVPFHMWTPDVYEGSPTPVTAFFATAPKVAAMALIARLVFDAFGNVVGDWSQIVAALSVLSMFLGSIAGIGQTNIKRLMAYSSIAHMGFALVGMAGGTALGVQSMLLYMTIYTVMNVGTFAFILSMERDGVPIADLASLNRFGWSDPVKGMAVLVLMFSLAGVPPTLGFFAKYGVLMAAVDAGMSWLALLAVIASVIGSFYYLRIVYYMYFGAETEGLTSRMGAAQYLSLIVPALVMLIGAFSMFGVDAAAGRAADTLVAPAGAATQTDGAAMPAPGSLRLD</sequence>
<keyword evidence="6" id="KW-0520">NAD</keyword>
<feature type="transmembrane region" description="Helical" evidence="6">
    <location>
        <begin position="37"/>
        <end position="56"/>
    </location>
</feature>
<evidence type="ECO:0000256" key="1">
    <source>
        <dbReference type="ARBA" id="ARBA00002378"/>
    </source>
</evidence>
<feature type="transmembrane region" description="Helical" evidence="6">
    <location>
        <begin position="370"/>
        <end position="390"/>
    </location>
</feature>
<keyword evidence="6" id="KW-0813">Transport</keyword>
<evidence type="ECO:0000256" key="7">
    <source>
        <dbReference type="RuleBase" id="RU000320"/>
    </source>
</evidence>
<name>A0A099F2H1_9RHOB</name>
<dbReference type="GO" id="GO:0005886">
    <property type="term" value="C:plasma membrane"/>
    <property type="evidence" value="ECO:0007669"/>
    <property type="project" value="UniProtKB-SubCell"/>
</dbReference>
<dbReference type="RefSeq" id="WP_036740632.1">
    <property type="nucleotide sequence ID" value="NZ_FOJO01000007.1"/>
</dbReference>
<evidence type="ECO:0000256" key="6">
    <source>
        <dbReference type="HAMAP-Rule" id="MF_00445"/>
    </source>
</evidence>